<evidence type="ECO:0000256" key="5">
    <source>
        <dbReference type="ARBA" id="ARBA00023125"/>
    </source>
</evidence>
<dbReference type="PANTHER" id="PTHR22993:SF9">
    <property type="entry name" value="FORMAMIDOPYRIMIDINE-DNA GLYCOSYLASE"/>
    <property type="match status" value="1"/>
</dbReference>
<dbReference type="SUPFAM" id="SSF46946">
    <property type="entry name" value="S13-like H2TH domain"/>
    <property type="match status" value="1"/>
</dbReference>
<dbReference type="SUPFAM" id="SSF81624">
    <property type="entry name" value="N-terminal domain of MutM-like DNA repair proteins"/>
    <property type="match status" value="1"/>
</dbReference>
<accession>A0ABY5E779</accession>
<keyword evidence="4" id="KW-0378">Hydrolase</keyword>
<evidence type="ECO:0000313" key="12">
    <source>
        <dbReference type="Proteomes" id="UP001055420"/>
    </source>
</evidence>
<feature type="domain" description="Formamidopyrimidine-DNA glycosylase catalytic" evidence="10">
    <location>
        <begin position="1"/>
        <end position="70"/>
    </location>
</feature>
<evidence type="ECO:0000313" key="11">
    <source>
        <dbReference type="EMBL" id="UTM21784.1"/>
    </source>
</evidence>
<proteinExistence type="inferred from homology"/>
<dbReference type="InterPro" id="IPR010979">
    <property type="entry name" value="Ribosomal_uS13-like_H2TH"/>
</dbReference>
<keyword evidence="12" id="KW-1185">Reference proteome</keyword>
<dbReference type="InterPro" id="IPR035937">
    <property type="entry name" value="FPG_N"/>
</dbReference>
<comment type="similarity">
    <text evidence="2">Belongs to the FPG family.</text>
</comment>
<keyword evidence="3" id="KW-0227">DNA damage</keyword>
<dbReference type="Gene3D" id="1.10.8.50">
    <property type="match status" value="1"/>
</dbReference>
<dbReference type="InterPro" id="IPR012319">
    <property type="entry name" value="FPG_cat"/>
</dbReference>
<keyword evidence="7" id="KW-0456">Lyase</keyword>
<keyword evidence="11" id="KW-0614">Plasmid</keyword>
<dbReference type="SMART" id="SM01232">
    <property type="entry name" value="H2TH"/>
    <property type="match status" value="1"/>
</dbReference>
<gene>
    <name evidence="11" type="ORF">NFI80_25250</name>
</gene>
<evidence type="ECO:0000256" key="9">
    <source>
        <dbReference type="ARBA" id="ARBA00023295"/>
    </source>
</evidence>
<dbReference type="Pfam" id="PF01149">
    <property type="entry name" value="Fapy_DNA_glyco"/>
    <property type="match status" value="1"/>
</dbReference>
<dbReference type="Pfam" id="PF06831">
    <property type="entry name" value="H2TH"/>
    <property type="match status" value="1"/>
</dbReference>
<comment type="catalytic activity">
    <reaction evidence="1">
        <text>Hydrolysis of DNA containing ring-opened 7-methylguanine residues, releasing 2,6-diamino-4-hydroxy-5-(N-methyl)formamidopyrimidine.</text>
        <dbReference type="EC" id="3.2.2.23"/>
    </reaction>
</comment>
<protein>
    <recommendedName>
        <fullName evidence="10">Formamidopyrimidine-DNA glycosylase catalytic domain-containing protein</fullName>
    </recommendedName>
</protein>
<evidence type="ECO:0000256" key="4">
    <source>
        <dbReference type="ARBA" id="ARBA00022801"/>
    </source>
</evidence>
<evidence type="ECO:0000256" key="7">
    <source>
        <dbReference type="ARBA" id="ARBA00023239"/>
    </source>
</evidence>
<keyword evidence="6" id="KW-0234">DNA repair</keyword>
<dbReference type="Proteomes" id="UP001055420">
    <property type="component" value="Plasmid unnamed"/>
</dbReference>
<keyword evidence="9" id="KW-0326">Glycosidase</keyword>
<evidence type="ECO:0000259" key="10">
    <source>
        <dbReference type="PROSITE" id="PS51068"/>
    </source>
</evidence>
<reference evidence="11" key="1">
    <citation type="submission" date="2022-06" db="EMBL/GenBank/DDBJ databases">
        <title>Novel species in genus Dyadobacter.</title>
        <authorList>
            <person name="Ma C."/>
        </authorList>
    </citation>
    <scope>NUCLEOTIDE SEQUENCE</scope>
    <source>
        <strain evidence="11">CY22</strain>
        <plasmid evidence="11">unnamed</plasmid>
    </source>
</reference>
<geneLocation type="plasmid" evidence="11 12">
    <name>unnamed</name>
</geneLocation>
<keyword evidence="8" id="KW-0511">Multifunctional enzyme</keyword>
<name>A0ABY5E779_9BACT</name>
<dbReference type="PANTHER" id="PTHR22993">
    <property type="entry name" value="FORMAMIDOPYRIMIDINE-DNA GLYCOSYLASE"/>
    <property type="match status" value="1"/>
</dbReference>
<sequence>MPKEKIISAVKGAKLVAIERVGKTLELYFNNKETIGFHLMQSGRAYLIPADGEIKWKIWDMGFESGHGFGIHDPSGQSQLHLNPVTPKVPDVLTDSLTFDYLKSNFQKNKQVLLKPLLTNPKYIRGLGNAYVDEILWEVKVSPSSVACLVPDQKIHDIVSAIESVLLNAEKEIRKVTGPDALMIEKRDFMKVHNHKLDRDPDGNEIIKGMVGRAKTYWTESQVIYERKH</sequence>
<keyword evidence="5" id="KW-0238">DNA-binding</keyword>
<evidence type="ECO:0000256" key="8">
    <source>
        <dbReference type="ARBA" id="ARBA00023268"/>
    </source>
</evidence>
<evidence type="ECO:0000256" key="2">
    <source>
        <dbReference type="ARBA" id="ARBA00009409"/>
    </source>
</evidence>
<dbReference type="PROSITE" id="PS51068">
    <property type="entry name" value="FPG_CAT"/>
    <property type="match status" value="1"/>
</dbReference>
<evidence type="ECO:0000256" key="1">
    <source>
        <dbReference type="ARBA" id="ARBA00001668"/>
    </source>
</evidence>
<evidence type="ECO:0000256" key="3">
    <source>
        <dbReference type="ARBA" id="ARBA00022763"/>
    </source>
</evidence>
<dbReference type="InterPro" id="IPR015886">
    <property type="entry name" value="H2TH_FPG"/>
</dbReference>
<dbReference type="EMBL" id="CP099631">
    <property type="protein sequence ID" value="UTM21784.1"/>
    <property type="molecule type" value="Genomic_DNA"/>
</dbReference>
<organism evidence="11 12">
    <name type="scientific">Dyadobacter chenhuakuii</name>
    <dbReference type="NCBI Taxonomy" id="2909339"/>
    <lineage>
        <taxon>Bacteria</taxon>
        <taxon>Pseudomonadati</taxon>
        <taxon>Bacteroidota</taxon>
        <taxon>Cytophagia</taxon>
        <taxon>Cytophagales</taxon>
        <taxon>Spirosomataceae</taxon>
        <taxon>Dyadobacter</taxon>
    </lineage>
</organism>
<evidence type="ECO:0000256" key="6">
    <source>
        <dbReference type="ARBA" id="ARBA00023204"/>
    </source>
</evidence>